<evidence type="ECO:0000313" key="2">
    <source>
        <dbReference type="Proteomes" id="UP000198598"/>
    </source>
</evidence>
<dbReference type="AlphaFoldDB" id="A0A1I1S8T1"/>
<evidence type="ECO:0000313" key="1">
    <source>
        <dbReference type="EMBL" id="SFD42899.1"/>
    </source>
</evidence>
<proteinExistence type="predicted"/>
<accession>A0A1I1S8T1</accession>
<sequence>MSAVENKQLLEKIFSELAKGNDQPFLDAMA</sequence>
<protein>
    <submittedName>
        <fullName evidence="1">Uncharacterized protein</fullName>
    </submittedName>
</protein>
<dbReference type="STRING" id="662367.SAMN05216167_10512"/>
<reference evidence="1 2" key="1">
    <citation type="submission" date="2016-10" db="EMBL/GenBank/DDBJ databases">
        <authorList>
            <person name="de Groot N.N."/>
        </authorList>
    </citation>
    <scope>NUCLEOTIDE SEQUENCE [LARGE SCALE GENOMIC DNA]</scope>
    <source>
        <strain evidence="1 2">DSM 26130</strain>
    </source>
</reference>
<name>A0A1I1S8T1_9BACT</name>
<dbReference type="Proteomes" id="UP000198598">
    <property type="component" value="Unassembled WGS sequence"/>
</dbReference>
<keyword evidence="2" id="KW-1185">Reference proteome</keyword>
<gene>
    <name evidence="1" type="ORF">SAMN05216167_10512</name>
</gene>
<dbReference type="EMBL" id="FOLQ01000005">
    <property type="protein sequence ID" value="SFD42899.1"/>
    <property type="molecule type" value="Genomic_DNA"/>
</dbReference>
<organism evidence="1 2">
    <name type="scientific">Spirosoma endophyticum</name>
    <dbReference type="NCBI Taxonomy" id="662367"/>
    <lineage>
        <taxon>Bacteria</taxon>
        <taxon>Pseudomonadati</taxon>
        <taxon>Bacteroidota</taxon>
        <taxon>Cytophagia</taxon>
        <taxon>Cytophagales</taxon>
        <taxon>Cytophagaceae</taxon>
        <taxon>Spirosoma</taxon>
    </lineage>
</organism>